<dbReference type="InterPro" id="IPR049892">
    <property type="entry name" value="AA9"/>
</dbReference>
<evidence type="ECO:0000256" key="9">
    <source>
        <dbReference type="ARBA" id="ARBA00023157"/>
    </source>
</evidence>
<keyword evidence="4" id="KW-0479">Metal-binding</keyword>
<evidence type="ECO:0000256" key="6">
    <source>
        <dbReference type="ARBA" id="ARBA00023002"/>
    </source>
</evidence>
<protein>
    <recommendedName>
        <fullName evidence="11">AA9 family lytic polysaccharide monooxygenase</fullName>
        <ecNumber evidence="11">1.14.99.56</ecNumber>
    </recommendedName>
    <alternativeName>
        <fullName evidence="11">Endo-beta-1,4-glucanase</fullName>
    </alternativeName>
    <alternativeName>
        <fullName evidence="11">Glycosyl hydrolase 61 family protein</fullName>
    </alternativeName>
</protein>
<dbReference type="AlphaFoldDB" id="A0A9P6VEK8"/>
<evidence type="ECO:0000256" key="10">
    <source>
        <dbReference type="ARBA" id="ARBA00023180"/>
    </source>
</evidence>
<feature type="region of interest" description="Disordered" evidence="12">
    <location>
        <begin position="229"/>
        <end position="260"/>
    </location>
</feature>
<keyword evidence="11" id="KW-0136">Cellulose degradation</keyword>
<dbReference type="GO" id="GO:0030245">
    <property type="term" value="P:cellulose catabolic process"/>
    <property type="evidence" value="ECO:0007669"/>
    <property type="project" value="UniProtKB-UniRule"/>
</dbReference>
<keyword evidence="9 11" id="KW-1015">Disulfide bond</keyword>
<keyword evidence="11" id="KW-0624">Polysaccharide degradation</keyword>
<feature type="domain" description="CBM1" evidence="14">
    <location>
        <begin position="286"/>
        <end position="322"/>
    </location>
</feature>
<dbReference type="Proteomes" id="UP000785200">
    <property type="component" value="Unassembled WGS sequence"/>
</dbReference>
<keyword evidence="3 11" id="KW-0964">Secreted</keyword>
<evidence type="ECO:0000256" key="3">
    <source>
        <dbReference type="ARBA" id="ARBA00022525"/>
    </source>
</evidence>
<keyword evidence="6" id="KW-0560">Oxidoreductase</keyword>
<evidence type="ECO:0000313" key="15">
    <source>
        <dbReference type="EMBL" id="KAG0646442.1"/>
    </source>
</evidence>
<dbReference type="GO" id="GO:0004497">
    <property type="term" value="F:monooxygenase activity"/>
    <property type="evidence" value="ECO:0007669"/>
    <property type="project" value="UniProtKB-KW"/>
</dbReference>
<keyword evidence="7" id="KW-0186">Copper</keyword>
<gene>
    <name evidence="15" type="ORF">D0Z07_7551</name>
</gene>
<evidence type="ECO:0000256" key="5">
    <source>
        <dbReference type="ARBA" id="ARBA00022729"/>
    </source>
</evidence>
<keyword evidence="11" id="KW-0119">Carbohydrate metabolism</keyword>
<evidence type="ECO:0000256" key="7">
    <source>
        <dbReference type="ARBA" id="ARBA00023008"/>
    </source>
</evidence>
<dbReference type="Gene3D" id="2.70.50.70">
    <property type="match status" value="1"/>
</dbReference>
<dbReference type="InterPro" id="IPR005103">
    <property type="entry name" value="AA9_LPMO"/>
</dbReference>
<dbReference type="Pfam" id="PF03443">
    <property type="entry name" value="AA9"/>
    <property type="match status" value="1"/>
</dbReference>
<evidence type="ECO:0000256" key="2">
    <source>
        <dbReference type="ARBA" id="ARBA00004613"/>
    </source>
</evidence>
<organism evidence="15 16">
    <name type="scientific">Hyphodiscus hymeniophilus</name>
    <dbReference type="NCBI Taxonomy" id="353542"/>
    <lineage>
        <taxon>Eukaryota</taxon>
        <taxon>Fungi</taxon>
        <taxon>Dikarya</taxon>
        <taxon>Ascomycota</taxon>
        <taxon>Pezizomycotina</taxon>
        <taxon>Leotiomycetes</taxon>
        <taxon>Helotiales</taxon>
        <taxon>Hyphodiscaceae</taxon>
        <taxon>Hyphodiscus</taxon>
    </lineage>
</organism>
<comment type="domain">
    <text evidence="11">Has a modular structure: an endo-beta-1,4-glucanase catalytic module at the N-terminus, a linker rich in serines and threonines, and a C-terminal carbohydrate-binding module (CBM).</text>
</comment>
<dbReference type="GO" id="GO:0030248">
    <property type="term" value="F:cellulose binding"/>
    <property type="evidence" value="ECO:0007669"/>
    <property type="project" value="UniProtKB-UniRule"/>
</dbReference>
<dbReference type="EMBL" id="VNKQ01000015">
    <property type="protein sequence ID" value="KAG0646442.1"/>
    <property type="molecule type" value="Genomic_DNA"/>
</dbReference>
<evidence type="ECO:0000256" key="4">
    <source>
        <dbReference type="ARBA" id="ARBA00022723"/>
    </source>
</evidence>
<evidence type="ECO:0000259" key="14">
    <source>
        <dbReference type="PROSITE" id="PS51164"/>
    </source>
</evidence>
<dbReference type="PROSITE" id="PS51164">
    <property type="entry name" value="CBM1_2"/>
    <property type="match status" value="1"/>
</dbReference>
<comment type="caution">
    <text evidence="15">The sequence shown here is derived from an EMBL/GenBank/DDBJ whole genome shotgun (WGS) entry which is preliminary data.</text>
</comment>
<dbReference type="CDD" id="cd21175">
    <property type="entry name" value="LPMO_AA9"/>
    <property type="match status" value="1"/>
</dbReference>
<sequence length="322" mass="33531">MKSFTAFAVGLVLAGHASAHYIFERFTYGGTEYPVYQYIRPNTNDNSPITDLTSDDLRCNQGGESGAGTEIITVQAGASFSFTTDVAVYHDGPLSIYMAKAPTTADAFDGSGQVWFKILDIGPTFDASGTATWTLLQTYTYTIPPALPNGDYLLRIQQLGIHNPYPAGIPQFYLECAQITVVGGGSGTPGPLVSIPGFIDGTEPGYTVNIYTNFHNYTVPGPAVWSGQSAVGGSTPTTPVSKPTTPATTSTKVAPTSTTVKATSMTTPISKTSTKTTSSQASATGAVVAKYGQCGGSGWTGGTVCVAGSTCTVSNTYYSQCL</sequence>
<keyword evidence="8" id="KW-0503">Monooxygenase</keyword>
<feature type="compositionally biased region" description="Low complexity" evidence="12">
    <location>
        <begin position="234"/>
        <end position="260"/>
    </location>
</feature>
<keyword evidence="5 13" id="KW-0732">Signal</keyword>
<feature type="signal peptide" evidence="13">
    <location>
        <begin position="1"/>
        <end position="19"/>
    </location>
</feature>
<keyword evidence="16" id="KW-1185">Reference proteome</keyword>
<dbReference type="PANTHER" id="PTHR33353">
    <property type="entry name" value="PUTATIVE (AFU_ORTHOLOGUE AFUA_1G12560)-RELATED"/>
    <property type="match status" value="1"/>
</dbReference>
<dbReference type="InterPro" id="IPR000254">
    <property type="entry name" value="CBD"/>
</dbReference>
<comment type="catalytic activity">
    <reaction evidence="11">
        <text>[(1-&gt;4)-beta-D-glucosyl]n+m + reduced acceptor + O2 = 4-dehydro-beta-D-glucosyl-[(1-&gt;4)-beta-D-glucosyl]n-1 + [(1-&gt;4)-beta-D-glucosyl]m + acceptor + H2O.</text>
        <dbReference type="EC" id="1.14.99.56"/>
    </reaction>
</comment>
<evidence type="ECO:0000256" key="13">
    <source>
        <dbReference type="SAM" id="SignalP"/>
    </source>
</evidence>
<dbReference type="GO" id="GO:0046872">
    <property type="term" value="F:metal ion binding"/>
    <property type="evidence" value="ECO:0007669"/>
    <property type="project" value="UniProtKB-KW"/>
</dbReference>
<proteinExistence type="predicted"/>
<accession>A0A9P6VEK8</accession>
<dbReference type="OrthoDB" id="6038816at2759"/>
<dbReference type="InterPro" id="IPR035971">
    <property type="entry name" value="CBD_sf"/>
</dbReference>
<comment type="function">
    <text evidence="11">Lytic polysaccharide monooxygenase (LMPO) that depolymerizes crystalline and amorphous polysaccharides via the oxidation of scissile alpha- or beta-(1-4)-glycosidic bonds, yielding C1 and/or C4 oxidation products. Catalysis by LPMOs requires the reduction of the active-site copper from Cu(II) to Cu(I) by a reducing agent and H(2)O(2) or O(2) as a cosubstrate.</text>
</comment>
<dbReference type="PANTHER" id="PTHR33353:SF11">
    <property type="entry name" value="GLYCOSYLHYDROLASE FAMILY 61-7 PROTEIN"/>
    <property type="match status" value="1"/>
</dbReference>
<evidence type="ECO:0000256" key="8">
    <source>
        <dbReference type="ARBA" id="ARBA00023033"/>
    </source>
</evidence>
<evidence type="ECO:0000256" key="1">
    <source>
        <dbReference type="ARBA" id="ARBA00001973"/>
    </source>
</evidence>
<comment type="cofactor">
    <cofactor evidence="1">
        <name>Cu(2+)</name>
        <dbReference type="ChEBI" id="CHEBI:29036"/>
    </cofactor>
</comment>
<evidence type="ECO:0000256" key="11">
    <source>
        <dbReference type="RuleBase" id="RU368122"/>
    </source>
</evidence>
<dbReference type="SUPFAM" id="SSF57180">
    <property type="entry name" value="Cellulose-binding domain"/>
    <property type="match status" value="1"/>
</dbReference>
<comment type="subcellular location">
    <subcellularLocation>
        <location evidence="2 11">Secreted</location>
    </subcellularLocation>
</comment>
<reference evidence="15" key="1">
    <citation type="submission" date="2019-07" db="EMBL/GenBank/DDBJ databases">
        <title>Hyphodiscus hymeniophilus genome sequencing and assembly.</title>
        <authorList>
            <person name="Kramer G."/>
            <person name="Nodwell J."/>
        </authorList>
    </citation>
    <scope>NUCLEOTIDE SEQUENCE</scope>
    <source>
        <strain evidence="15">ATCC 34498</strain>
    </source>
</reference>
<dbReference type="Pfam" id="PF00734">
    <property type="entry name" value="CBM_1"/>
    <property type="match status" value="1"/>
</dbReference>
<dbReference type="GO" id="GO:0005576">
    <property type="term" value="C:extracellular region"/>
    <property type="evidence" value="ECO:0007669"/>
    <property type="project" value="UniProtKB-SubCell"/>
</dbReference>
<evidence type="ECO:0000256" key="12">
    <source>
        <dbReference type="SAM" id="MobiDB-lite"/>
    </source>
</evidence>
<dbReference type="PROSITE" id="PS00562">
    <property type="entry name" value="CBM1_1"/>
    <property type="match status" value="1"/>
</dbReference>
<evidence type="ECO:0000313" key="16">
    <source>
        <dbReference type="Proteomes" id="UP000785200"/>
    </source>
</evidence>
<dbReference type="EC" id="1.14.99.56" evidence="11"/>
<feature type="chain" id="PRO_5040117218" description="AA9 family lytic polysaccharide monooxygenase" evidence="13">
    <location>
        <begin position="20"/>
        <end position="322"/>
    </location>
</feature>
<keyword evidence="10" id="KW-0325">Glycoprotein</keyword>
<name>A0A9P6VEK8_9HELO</name>
<dbReference type="SMART" id="SM00236">
    <property type="entry name" value="fCBD"/>
    <property type="match status" value="1"/>
</dbReference>
<dbReference type="GO" id="GO:0008810">
    <property type="term" value="F:cellulase activity"/>
    <property type="evidence" value="ECO:0007669"/>
    <property type="project" value="UniProtKB-UniRule"/>
</dbReference>